<proteinExistence type="predicted"/>
<evidence type="ECO:0000313" key="2">
    <source>
        <dbReference type="Proteomes" id="UP001497482"/>
    </source>
</evidence>
<keyword evidence="2" id="KW-1185">Reference proteome</keyword>
<dbReference type="EMBL" id="OZ035837">
    <property type="protein sequence ID" value="CAL1581598.1"/>
    <property type="molecule type" value="Genomic_DNA"/>
</dbReference>
<dbReference type="Proteomes" id="UP001497482">
    <property type="component" value="Chromosome 15"/>
</dbReference>
<protein>
    <submittedName>
        <fullName evidence="1">Uncharacterized protein</fullName>
    </submittedName>
</protein>
<dbReference type="AlphaFoldDB" id="A0AAV2JXY6"/>
<accession>A0AAV2JXY6</accession>
<evidence type="ECO:0000313" key="1">
    <source>
        <dbReference type="EMBL" id="CAL1581598.1"/>
    </source>
</evidence>
<organism evidence="1 2">
    <name type="scientific">Knipowitschia caucasica</name>
    <name type="common">Caucasian dwarf goby</name>
    <name type="synonym">Pomatoschistus caucasicus</name>
    <dbReference type="NCBI Taxonomy" id="637954"/>
    <lineage>
        <taxon>Eukaryota</taxon>
        <taxon>Metazoa</taxon>
        <taxon>Chordata</taxon>
        <taxon>Craniata</taxon>
        <taxon>Vertebrata</taxon>
        <taxon>Euteleostomi</taxon>
        <taxon>Actinopterygii</taxon>
        <taxon>Neopterygii</taxon>
        <taxon>Teleostei</taxon>
        <taxon>Neoteleostei</taxon>
        <taxon>Acanthomorphata</taxon>
        <taxon>Gobiaria</taxon>
        <taxon>Gobiiformes</taxon>
        <taxon>Gobioidei</taxon>
        <taxon>Gobiidae</taxon>
        <taxon>Gobiinae</taxon>
        <taxon>Knipowitschia</taxon>
    </lineage>
</organism>
<sequence length="124" mass="13775">MLTVSVEPDTELLPDHPAVRSEVRSEVRSVPYDRRRLGQYLRSGLEGSVVRFVLFLTDTDVTIVLLLSAVKNKCFKNLRGKASVCCSLQVCGPEDPCLLQGPAGERERPLLTAGKRREEEHDGP</sequence>
<name>A0AAV2JXY6_KNICA</name>
<gene>
    <name evidence="1" type="ORF">KC01_LOCUS12346</name>
</gene>
<reference evidence="1 2" key="1">
    <citation type="submission" date="2024-04" db="EMBL/GenBank/DDBJ databases">
        <authorList>
            <person name="Waldvogel A.-M."/>
            <person name="Schoenle A."/>
        </authorList>
    </citation>
    <scope>NUCLEOTIDE SEQUENCE [LARGE SCALE GENOMIC DNA]</scope>
</reference>